<dbReference type="AlphaFoldDB" id="M7T128"/>
<dbReference type="KEGG" id="ela:UCREL1_9531"/>
<sequence>MAPSKCRQHKDNPNLNSPGSQPGVPRDGKSDCHSDRSMKIPYENYVGAVLNQKYRITFLWTNKEHLGIYTVTSWDGVSFEAQAFELCQLPDKLYLSRKRRLRRLKQSGHCTDDFKQGQSRYLISTASSPGAHHEAADKGRPTRKPENLSAHQFPSLGPSDECDSPQAMEWAPSPHERPKTYAEAASRSPPVPDSSHNGSPNIRVDDLPISRKGARQRERRQKRREQQRLKIACLDGEHPNEG</sequence>
<dbReference type="EMBL" id="KB707212">
    <property type="protein sequence ID" value="EMR63526.1"/>
    <property type="molecule type" value="Genomic_DNA"/>
</dbReference>
<dbReference type="OrthoDB" id="4741649at2759"/>
<evidence type="ECO:0000256" key="1">
    <source>
        <dbReference type="SAM" id="MobiDB-lite"/>
    </source>
</evidence>
<keyword evidence="3" id="KW-1185">Reference proteome</keyword>
<feature type="region of interest" description="Disordered" evidence="1">
    <location>
        <begin position="1"/>
        <end position="33"/>
    </location>
</feature>
<accession>M7T128</accession>
<proteinExistence type="predicted"/>
<dbReference type="Proteomes" id="UP000012174">
    <property type="component" value="Unassembled WGS sequence"/>
</dbReference>
<evidence type="ECO:0000313" key="3">
    <source>
        <dbReference type="Proteomes" id="UP000012174"/>
    </source>
</evidence>
<feature type="compositionally biased region" description="Basic residues" evidence="1">
    <location>
        <begin position="212"/>
        <end position="225"/>
    </location>
</feature>
<dbReference type="HOGENOM" id="CLU_1147197_0_0_1"/>
<name>M7T128_EUTLA</name>
<feature type="compositionally biased region" description="Basic and acidic residues" evidence="1">
    <location>
        <begin position="131"/>
        <end position="146"/>
    </location>
</feature>
<feature type="region of interest" description="Disordered" evidence="1">
    <location>
        <begin position="125"/>
        <end position="242"/>
    </location>
</feature>
<protein>
    <submittedName>
        <fullName evidence="2">Uncharacterized protein</fullName>
    </submittedName>
</protein>
<organism evidence="2 3">
    <name type="scientific">Eutypa lata (strain UCR-EL1)</name>
    <name type="common">Grapevine dieback disease fungus</name>
    <name type="synonym">Eutypa armeniacae</name>
    <dbReference type="NCBI Taxonomy" id="1287681"/>
    <lineage>
        <taxon>Eukaryota</taxon>
        <taxon>Fungi</taxon>
        <taxon>Dikarya</taxon>
        <taxon>Ascomycota</taxon>
        <taxon>Pezizomycotina</taxon>
        <taxon>Sordariomycetes</taxon>
        <taxon>Xylariomycetidae</taxon>
        <taxon>Xylariales</taxon>
        <taxon>Diatrypaceae</taxon>
        <taxon>Eutypa</taxon>
    </lineage>
</organism>
<gene>
    <name evidence="2" type="ORF">UCREL1_9531</name>
</gene>
<evidence type="ECO:0000313" key="2">
    <source>
        <dbReference type="EMBL" id="EMR63526.1"/>
    </source>
</evidence>
<reference evidence="3" key="1">
    <citation type="journal article" date="2013" name="Genome Announc.">
        <title>Draft genome sequence of the grapevine dieback fungus Eutypa lata UCR-EL1.</title>
        <authorList>
            <person name="Blanco-Ulate B."/>
            <person name="Rolshausen P.E."/>
            <person name="Cantu D."/>
        </authorList>
    </citation>
    <scope>NUCLEOTIDE SEQUENCE [LARGE SCALE GENOMIC DNA]</scope>
    <source>
        <strain evidence="3">UCR-EL1</strain>
    </source>
</reference>